<reference evidence="1 2" key="1">
    <citation type="submission" date="2018-08" db="EMBL/GenBank/DDBJ databases">
        <title>Survival mechanisms of Campylobacter hepaticus identified by genomic analysis and comparative transcriptomic analysis of in vivo and in vitro derived bacteria.</title>
        <authorList>
            <person name="Van T.T.H."/>
            <person name="Moore R.J."/>
        </authorList>
    </citation>
    <scope>NUCLEOTIDE SEQUENCE [LARGE SCALE GENOMIC DNA]</scope>
    <source>
        <strain evidence="1 2">54L</strain>
    </source>
</reference>
<dbReference type="AlphaFoldDB" id="A0A424Z298"/>
<dbReference type="EMBL" id="QURW01000003">
    <property type="protein sequence ID" value="RQD88318.1"/>
    <property type="molecule type" value="Genomic_DNA"/>
</dbReference>
<gene>
    <name evidence="1" type="ORF">DZD40_01775</name>
</gene>
<proteinExistence type="predicted"/>
<evidence type="ECO:0000313" key="2">
    <source>
        <dbReference type="Proteomes" id="UP000286095"/>
    </source>
</evidence>
<protein>
    <recommendedName>
        <fullName evidence="3">Periplasmic protein</fullName>
    </recommendedName>
</protein>
<dbReference type="RefSeq" id="WP_124133981.1">
    <property type="nucleotide sequence ID" value="NZ_QURW01000003.1"/>
</dbReference>
<dbReference type="STRING" id="1813019.A2J15_00485"/>
<evidence type="ECO:0000313" key="1">
    <source>
        <dbReference type="EMBL" id="RQD88318.1"/>
    </source>
</evidence>
<accession>A0A424Z298</accession>
<evidence type="ECO:0008006" key="3">
    <source>
        <dbReference type="Google" id="ProtNLM"/>
    </source>
</evidence>
<sequence length="840" mass="94045">MKKFFYGFISLIFVIFMVLYIIFFTSFGNNIIANIAQNKIKQSTGLNVNITHIKLGFSNLDIKANLEDKVDLSLKGGISFFKLGFDLDYIISLNQNSIENSILNSNFTGNIQGKINDFVVDGQGYLFGCEAKLNMRLHDYKLIALNLDAKSFKIEDFLEFLSYPIYVKGLLSAQAKILEQDLKPNGDVIIKLDTHYINYEAIKRDFSLNLPLNSNFEAQIKAKIKDDKIYILTKAYNDYLVFQTQKTLYDISNNNLDTDFSLYIPSLEKLEKFTKTKLSGAVSVLGKAHVIDYVLSDLNAEVLGMGGKIKTGLTNNKIFVDINNASLEKILALVGYGGLMNGNLNARLIDADLDFSNFDFNAEIDNAKLNTNELKKITKLEFPETIFSLNIKANAKDNDIVYNAILNSNLLNIKALNGTYNLKNKDFNANLNAFMDDLSQFSAINTNLKAKAKLDASIHILGAQIKNLDINANLANSTIKANSNGKKLDLNIDKLDLSQLFIIAGMPNYASGVINAKAHLDNVDLNHLNGVMNLEAKGMMNSTILDKIFNKKFPKNIVYNLNSEFNFKKNMIYFNTILNSSLANLSQFKGDFDISKMLLNSNFVLNIDDFSKLGFLFNRKLKGRADFNGILSFDKNLKLVLNSSDLFKGKLQSSFKDDVLFVNLNDVDLSSLAQGLDLIDIYEGKASIKANYHLLNQQGEVDLDVKEGKLKPNLITNTLKILTLKDITKDVYNMASARALINKEKILLNLDMQANRSYVLIQSGILNLKNGDLNLPFDIKLDKANFKGSVKGNVQNPKIKLNAGSVINSIKNIIKDKTDEGLEKSNKIDKTFDQLLNSIF</sequence>
<comment type="caution">
    <text evidence="1">The sequence shown here is derived from an EMBL/GenBank/DDBJ whole genome shotgun (WGS) entry which is preliminary data.</text>
</comment>
<organism evidence="1 2">
    <name type="scientific">Campylobacter hepaticus</name>
    <dbReference type="NCBI Taxonomy" id="1813019"/>
    <lineage>
        <taxon>Bacteria</taxon>
        <taxon>Pseudomonadati</taxon>
        <taxon>Campylobacterota</taxon>
        <taxon>Epsilonproteobacteria</taxon>
        <taxon>Campylobacterales</taxon>
        <taxon>Campylobacteraceae</taxon>
        <taxon>Campylobacter</taxon>
    </lineage>
</organism>
<name>A0A424Z298_9BACT</name>
<dbReference type="Proteomes" id="UP000286095">
    <property type="component" value="Unassembled WGS sequence"/>
</dbReference>